<gene>
    <name evidence="1" type="ORF">OE104_05930</name>
</gene>
<name>A0A9E8LWI2_9BACI</name>
<protein>
    <submittedName>
        <fullName evidence="1">Uncharacterized protein</fullName>
    </submittedName>
</protein>
<dbReference type="AlphaFoldDB" id="A0A9E8LWI2"/>
<evidence type="ECO:0000313" key="1">
    <source>
        <dbReference type="EMBL" id="WAA10851.1"/>
    </source>
</evidence>
<proteinExistence type="predicted"/>
<reference evidence="1" key="1">
    <citation type="submission" date="2022-09" db="EMBL/GenBank/DDBJ databases">
        <title>Complete Genomes of Fervidibacillus albus and Fervidibacillus halotolerans isolated from tidal flat sediments.</title>
        <authorList>
            <person name="Kwon K.K."/>
            <person name="Yang S.-H."/>
            <person name="Park M.J."/>
            <person name="Oh H.-M."/>
        </authorList>
    </citation>
    <scope>NUCLEOTIDE SEQUENCE</scope>
    <source>
        <strain evidence="1">MEBiC13591</strain>
    </source>
</reference>
<dbReference type="Proteomes" id="UP001164718">
    <property type="component" value="Chromosome"/>
</dbReference>
<sequence>MNITISIYYMKNDMKIVQRGTFPVDYKRFIENEQLEATTQARKFLADIMKEMGKIKIEKVTYNENYDITSALLPFI</sequence>
<dbReference type="EMBL" id="CP106878">
    <property type="protein sequence ID" value="WAA10851.1"/>
    <property type="molecule type" value="Genomic_DNA"/>
</dbReference>
<organism evidence="1 2">
    <name type="scientific">Fervidibacillus albus</name>
    <dbReference type="NCBI Taxonomy" id="2980026"/>
    <lineage>
        <taxon>Bacteria</taxon>
        <taxon>Bacillati</taxon>
        <taxon>Bacillota</taxon>
        <taxon>Bacilli</taxon>
        <taxon>Bacillales</taxon>
        <taxon>Bacillaceae</taxon>
        <taxon>Fervidibacillus</taxon>
    </lineage>
</organism>
<accession>A0A9E8LWI2</accession>
<evidence type="ECO:0000313" key="2">
    <source>
        <dbReference type="Proteomes" id="UP001164718"/>
    </source>
</evidence>
<dbReference type="RefSeq" id="WP_275418657.1">
    <property type="nucleotide sequence ID" value="NZ_CP106878.1"/>
</dbReference>
<keyword evidence="2" id="KW-1185">Reference proteome</keyword>
<dbReference type="KEGG" id="faf:OE104_05930"/>